<reference evidence="2 3" key="1">
    <citation type="journal article" date="2013" name="J. Microbiol. Biotechnol.">
        <title>Novosphingobium ginsenosidimutans sp. nov., with the ability to convert ginsenoside.</title>
        <authorList>
            <person name="Kim J.K."/>
            <person name="He D."/>
            <person name="Liu Q.M."/>
            <person name="Park H.Y."/>
            <person name="Jung M.S."/>
            <person name="Yoon M.H."/>
            <person name="Kim S.C."/>
            <person name="Im W.T."/>
        </authorList>
    </citation>
    <scope>NUCLEOTIDE SEQUENCE [LARGE SCALE GENOMIC DNA]</scope>
    <source>
        <strain evidence="2 3">FW-6</strain>
    </source>
</reference>
<gene>
    <name evidence="2" type="ORF">FRF71_09875</name>
</gene>
<dbReference type="AlphaFoldDB" id="A0A5B8S4V2"/>
<evidence type="ECO:0000313" key="2">
    <source>
        <dbReference type="EMBL" id="QEA16413.1"/>
    </source>
</evidence>
<feature type="transmembrane region" description="Helical" evidence="1">
    <location>
        <begin position="6"/>
        <end position="28"/>
    </location>
</feature>
<dbReference type="Proteomes" id="UP000321172">
    <property type="component" value="Chromosome"/>
</dbReference>
<evidence type="ECO:0000313" key="3">
    <source>
        <dbReference type="Proteomes" id="UP000321172"/>
    </source>
</evidence>
<dbReference type="OrthoDB" id="7428745at2"/>
<organism evidence="2 3">
    <name type="scientific">Novosphingobium ginsenosidimutans</name>
    <dbReference type="NCBI Taxonomy" id="1176536"/>
    <lineage>
        <taxon>Bacteria</taxon>
        <taxon>Pseudomonadati</taxon>
        <taxon>Pseudomonadota</taxon>
        <taxon>Alphaproteobacteria</taxon>
        <taxon>Sphingomonadales</taxon>
        <taxon>Sphingomonadaceae</taxon>
        <taxon>Novosphingobium</taxon>
    </lineage>
</organism>
<dbReference type="RefSeq" id="WP_147090494.1">
    <property type="nucleotide sequence ID" value="NZ_BAABJD010000006.1"/>
</dbReference>
<dbReference type="EMBL" id="CP042345">
    <property type="protein sequence ID" value="QEA16413.1"/>
    <property type="molecule type" value="Genomic_DNA"/>
</dbReference>
<proteinExistence type="predicted"/>
<protein>
    <submittedName>
        <fullName evidence="2">Uncharacterized protein</fullName>
    </submittedName>
</protein>
<sequence>MDFGEFMGLAVAMGTVVAIFGILTKTYLRRLEHKERIAAIRAQGTVSVAADRSDVIERLEHRIRVLERIATDKSENVAAQIEALRNERAALSAPAKEAV</sequence>
<keyword evidence="1" id="KW-0812">Transmembrane</keyword>
<keyword evidence="1" id="KW-0472">Membrane</keyword>
<accession>A0A5B8S4V2</accession>
<keyword evidence="3" id="KW-1185">Reference proteome</keyword>
<dbReference type="KEGG" id="ngf:FRF71_09875"/>
<evidence type="ECO:0000256" key="1">
    <source>
        <dbReference type="SAM" id="Phobius"/>
    </source>
</evidence>
<name>A0A5B8S4V2_9SPHN</name>
<keyword evidence="1" id="KW-1133">Transmembrane helix</keyword>